<dbReference type="AlphaFoldDB" id="A0A4Q2UMX7"/>
<dbReference type="RefSeq" id="WP_129604038.1">
    <property type="nucleotide sequence ID" value="NZ_SBLB01000006.1"/>
</dbReference>
<dbReference type="InterPro" id="IPR037473">
    <property type="entry name" value="Lcp-like"/>
</dbReference>
<dbReference type="PANTHER" id="PTHR37539">
    <property type="entry name" value="SECRETED PROTEIN-RELATED"/>
    <property type="match status" value="1"/>
</dbReference>
<dbReference type="Pfam" id="PF09995">
    <property type="entry name" value="MPAB_Lcp_cat"/>
    <property type="match status" value="1"/>
</dbReference>
<dbReference type="EMBL" id="SBLB01000006">
    <property type="protein sequence ID" value="RYC68119.1"/>
    <property type="molecule type" value="Genomic_DNA"/>
</dbReference>
<sequence>MPTLVKPTRSFSDTLLSQYRQQGDPPADAVLAAVADTSGRGGISLLMQWLADTHDVDLAQQPAAVQAFFAEHARLPDWADPARMKRGMAFFQQHAGLIGLVLGTYSLPYTYMGADGVQLLWLTERIKNDTARRLQETGEWVFGVNTPNEWSGPVKAVLRTLKVRLIHAGARWFGLQSGRWNMDWGMPVNQEDMAGTNLSFSYIVLRGLRQSGVAATEQEEEDYLHHINVIAALNGVAHELLPQNLREAYHLDRAIARRQFRASEAGKGLTSALLNAIAEVAGKASGQPDNVRNLAAAQMRFFLGDSHADALGLPAVPLEKRIVNVVRRLPIFPNTVFSL</sequence>
<evidence type="ECO:0000313" key="3">
    <source>
        <dbReference type="Proteomes" id="UP000290407"/>
    </source>
</evidence>
<dbReference type="InterPro" id="IPR018713">
    <property type="entry name" value="MPAB/Lcp_cat_dom"/>
</dbReference>
<accession>A0A4Q2UMX7</accession>
<keyword evidence="3" id="KW-1185">Reference proteome</keyword>
<organism evidence="2 3">
    <name type="scientific">Spirosoma sordidisoli</name>
    <dbReference type="NCBI Taxonomy" id="2502893"/>
    <lineage>
        <taxon>Bacteria</taxon>
        <taxon>Pseudomonadati</taxon>
        <taxon>Bacteroidota</taxon>
        <taxon>Cytophagia</taxon>
        <taxon>Cytophagales</taxon>
        <taxon>Cytophagaceae</taxon>
        <taxon>Spirosoma</taxon>
    </lineage>
</organism>
<dbReference type="PANTHER" id="PTHR37539:SF1">
    <property type="entry name" value="ER-BOUND OXYGENASE MPAB_MPAB'_RUBBER OXYGENASE CATALYTIC DOMAIN-CONTAINING PROTEIN"/>
    <property type="match status" value="1"/>
</dbReference>
<protein>
    <submittedName>
        <fullName evidence="2">DUF2236 domain-containing protein</fullName>
    </submittedName>
</protein>
<evidence type="ECO:0000313" key="2">
    <source>
        <dbReference type="EMBL" id="RYC68119.1"/>
    </source>
</evidence>
<dbReference type="GO" id="GO:0016491">
    <property type="term" value="F:oxidoreductase activity"/>
    <property type="evidence" value="ECO:0007669"/>
    <property type="project" value="InterPro"/>
</dbReference>
<evidence type="ECO:0000259" key="1">
    <source>
        <dbReference type="Pfam" id="PF09995"/>
    </source>
</evidence>
<reference evidence="2 3" key="1">
    <citation type="submission" date="2019-01" db="EMBL/GenBank/DDBJ databases">
        <title>Spirosoma flava sp. nov., a propanil-degrading bacterium isolated from herbicide-contaminated soil.</title>
        <authorList>
            <person name="Zhang L."/>
            <person name="Jiang J.-D."/>
        </authorList>
    </citation>
    <scope>NUCLEOTIDE SEQUENCE [LARGE SCALE GENOMIC DNA]</scope>
    <source>
        <strain evidence="2 3">TY50</strain>
    </source>
</reference>
<proteinExistence type="predicted"/>
<feature type="domain" description="ER-bound oxygenase mpaB/mpaB'/Rubber oxygenase catalytic" evidence="1">
    <location>
        <begin position="124"/>
        <end position="323"/>
    </location>
</feature>
<dbReference type="Proteomes" id="UP000290407">
    <property type="component" value="Unassembled WGS sequence"/>
</dbReference>
<gene>
    <name evidence="2" type="ORF">EQG79_21955</name>
</gene>
<name>A0A4Q2UMX7_9BACT</name>
<comment type="caution">
    <text evidence="2">The sequence shown here is derived from an EMBL/GenBank/DDBJ whole genome shotgun (WGS) entry which is preliminary data.</text>
</comment>